<accession>A0ABV3DKC5</accession>
<dbReference type="RefSeq" id="WP_358356569.1">
    <property type="nucleotide sequence ID" value="NZ_JBEZFP010000058.1"/>
</dbReference>
<keyword evidence="3" id="KW-1185">Reference proteome</keyword>
<protein>
    <submittedName>
        <fullName evidence="2">Uncharacterized protein</fullName>
    </submittedName>
</protein>
<comment type="caution">
    <text evidence="2">The sequence shown here is derived from an EMBL/GenBank/DDBJ whole genome shotgun (WGS) entry which is preliminary data.</text>
</comment>
<evidence type="ECO:0000313" key="2">
    <source>
        <dbReference type="EMBL" id="MEU8136218.1"/>
    </source>
</evidence>
<proteinExistence type="predicted"/>
<dbReference type="EMBL" id="JBEZFP010000058">
    <property type="protein sequence ID" value="MEU8136218.1"/>
    <property type="molecule type" value="Genomic_DNA"/>
</dbReference>
<dbReference type="SUPFAM" id="SSF54197">
    <property type="entry name" value="HIT-like"/>
    <property type="match status" value="1"/>
</dbReference>
<name>A0ABV3DKC5_9ACTN</name>
<organism evidence="2 3">
    <name type="scientific">Streptodolium elevatio</name>
    <dbReference type="NCBI Taxonomy" id="3157996"/>
    <lineage>
        <taxon>Bacteria</taxon>
        <taxon>Bacillati</taxon>
        <taxon>Actinomycetota</taxon>
        <taxon>Actinomycetes</taxon>
        <taxon>Kitasatosporales</taxon>
        <taxon>Streptomycetaceae</taxon>
        <taxon>Streptodolium</taxon>
    </lineage>
</organism>
<dbReference type="InterPro" id="IPR036265">
    <property type="entry name" value="HIT-like_sf"/>
</dbReference>
<evidence type="ECO:0000313" key="3">
    <source>
        <dbReference type="Proteomes" id="UP001551482"/>
    </source>
</evidence>
<sequence>MERIDARLADGRYLAYYFDRACPAQGLPADRRELPEVRTASELRYDALRDEWVVVAAHRQGRTHLPSDDQWPLCPSTAERATEIPAFAYDVAVFENRFPSRAGRDLYAEVLEAERASGERIVAATEPGSASNSSRPGGPREDSSTSRDRSPAWTSSSTT</sequence>
<reference evidence="2 3" key="1">
    <citation type="submission" date="2024-06" db="EMBL/GenBank/DDBJ databases">
        <title>The Natural Products Discovery Center: Release of the First 8490 Sequenced Strains for Exploring Actinobacteria Biosynthetic Diversity.</title>
        <authorList>
            <person name="Kalkreuter E."/>
            <person name="Kautsar S.A."/>
            <person name="Yang D."/>
            <person name="Bader C.D."/>
            <person name="Teijaro C.N."/>
            <person name="Fluegel L."/>
            <person name="Davis C.M."/>
            <person name="Simpson J.R."/>
            <person name="Lauterbach L."/>
            <person name="Steele A.D."/>
            <person name="Gui C."/>
            <person name="Meng S."/>
            <person name="Li G."/>
            <person name="Viehrig K."/>
            <person name="Ye F."/>
            <person name="Su P."/>
            <person name="Kiefer A.F."/>
            <person name="Nichols A."/>
            <person name="Cepeda A.J."/>
            <person name="Yan W."/>
            <person name="Fan B."/>
            <person name="Jiang Y."/>
            <person name="Adhikari A."/>
            <person name="Zheng C.-J."/>
            <person name="Schuster L."/>
            <person name="Cowan T.M."/>
            <person name="Smanski M.J."/>
            <person name="Chevrette M.G."/>
            <person name="De Carvalho L.P.S."/>
            <person name="Shen B."/>
        </authorList>
    </citation>
    <scope>NUCLEOTIDE SEQUENCE [LARGE SCALE GENOMIC DNA]</scope>
    <source>
        <strain evidence="2 3">NPDC048946</strain>
    </source>
</reference>
<feature type="region of interest" description="Disordered" evidence="1">
    <location>
        <begin position="118"/>
        <end position="159"/>
    </location>
</feature>
<dbReference type="Proteomes" id="UP001551482">
    <property type="component" value="Unassembled WGS sequence"/>
</dbReference>
<gene>
    <name evidence="2" type="ORF">AB0C36_22240</name>
</gene>
<evidence type="ECO:0000256" key="1">
    <source>
        <dbReference type="SAM" id="MobiDB-lite"/>
    </source>
</evidence>
<feature type="compositionally biased region" description="Basic and acidic residues" evidence="1">
    <location>
        <begin position="138"/>
        <end position="150"/>
    </location>
</feature>